<comment type="caution">
    <text evidence="12">The sequence shown here is derived from an EMBL/GenBank/DDBJ whole genome shotgun (WGS) entry which is preliminary data.</text>
</comment>
<evidence type="ECO:0000256" key="1">
    <source>
        <dbReference type="ARBA" id="ARBA00000757"/>
    </source>
</evidence>
<proteinExistence type="inferred from homology"/>
<comment type="cofactor">
    <cofactor evidence="2">
        <name>Zn(2+)</name>
        <dbReference type="ChEBI" id="CHEBI:29105"/>
    </cofactor>
</comment>
<dbReference type="PRINTS" id="PR00714">
    <property type="entry name" value="MAN6PISMRASE"/>
</dbReference>
<comment type="catalytic activity">
    <reaction evidence="1">
        <text>D-mannose 6-phosphate = D-fructose 6-phosphate</text>
        <dbReference type="Rhea" id="RHEA:12356"/>
        <dbReference type="ChEBI" id="CHEBI:58735"/>
        <dbReference type="ChEBI" id="CHEBI:61527"/>
        <dbReference type="EC" id="5.3.1.8"/>
    </reaction>
</comment>
<reference evidence="12 13" key="1">
    <citation type="submission" date="2020-08" db="EMBL/GenBank/DDBJ databases">
        <title>A Genomic Blueprint of the Chicken Gut Microbiome.</title>
        <authorList>
            <person name="Gilroy R."/>
            <person name="Ravi A."/>
            <person name="Getino M."/>
            <person name="Pursley I."/>
            <person name="Horton D.L."/>
            <person name="Alikhan N.-F."/>
            <person name="Baker D."/>
            <person name="Gharbi K."/>
            <person name="Hall N."/>
            <person name="Watson M."/>
            <person name="Adriaenssens E.M."/>
            <person name="Foster-Nyarko E."/>
            <person name="Jarju S."/>
            <person name="Secka A."/>
            <person name="Antonio M."/>
            <person name="Oren A."/>
            <person name="Chaudhuri R."/>
            <person name="La Ragione R.M."/>
            <person name="Hildebrand F."/>
            <person name="Pallen M.J."/>
        </authorList>
    </citation>
    <scope>NUCLEOTIDE SEQUENCE [LARGE SCALE GENOMIC DNA]</scope>
    <source>
        <strain evidence="12 13">Sa2CUA8</strain>
    </source>
</reference>
<dbReference type="Proteomes" id="UP000633601">
    <property type="component" value="Unassembled WGS sequence"/>
</dbReference>
<dbReference type="InterPro" id="IPR049071">
    <property type="entry name" value="MPI_cupin_dom"/>
</dbReference>
<dbReference type="GO" id="GO:0004476">
    <property type="term" value="F:mannose-6-phosphate isomerase activity"/>
    <property type="evidence" value="ECO:0007669"/>
    <property type="project" value="UniProtKB-EC"/>
</dbReference>
<dbReference type="RefSeq" id="WP_191790849.1">
    <property type="nucleotide sequence ID" value="NZ_JACSQE010000008.1"/>
</dbReference>
<dbReference type="InterPro" id="IPR014710">
    <property type="entry name" value="RmlC-like_jellyroll"/>
</dbReference>
<evidence type="ECO:0000256" key="8">
    <source>
        <dbReference type="ARBA" id="ARBA00029741"/>
    </source>
</evidence>
<dbReference type="PANTHER" id="PTHR10309:SF0">
    <property type="entry name" value="MANNOSE-6-PHOSPHATE ISOMERASE"/>
    <property type="match status" value="1"/>
</dbReference>
<evidence type="ECO:0000256" key="5">
    <source>
        <dbReference type="ARBA" id="ARBA00022723"/>
    </source>
</evidence>
<dbReference type="Gene3D" id="2.60.120.10">
    <property type="entry name" value="Jelly Rolls"/>
    <property type="match status" value="2"/>
</dbReference>
<dbReference type="InterPro" id="IPR011051">
    <property type="entry name" value="RmlC_Cupin_sf"/>
</dbReference>
<evidence type="ECO:0000259" key="10">
    <source>
        <dbReference type="Pfam" id="PF20511"/>
    </source>
</evidence>
<dbReference type="EC" id="5.3.1.8" evidence="4"/>
<accession>A0ABR8V338</accession>
<keyword evidence="7 12" id="KW-0413">Isomerase</keyword>
<comment type="similarity">
    <text evidence="3">Belongs to the mannose-6-phosphate isomerase type 1 family.</text>
</comment>
<evidence type="ECO:0000313" key="12">
    <source>
        <dbReference type="EMBL" id="MBD7999188.1"/>
    </source>
</evidence>
<evidence type="ECO:0000313" key="13">
    <source>
        <dbReference type="Proteomes" id="UP000633601"/>
    </source>
</evidence>
<evidence type="ECO:0000256" key="6">
    <source>
        <dbReference type="ARBA" id="ARBA00022833"/>
    </source>
</evidence>
<dbReference type="InterPro" id="IPR001250">
    <property type="entry name" value="Man6P_Isoase-1"/>
</dbReference>
<dbReference type="InterPro" id="IPR016305">
    <property type="entry name" value="Mannose-6-P_Isomerase"/>
</dbReference>
<sequence>MIDRPRHLQNTVQHYDWGSRTAIPEMLGDQPDGRPHAELWLGAHPSGSSRLVGEDLTPLQTAILSAPERTLGARVIDEFGPRLPYLMKVLSAESALSIQVHPRPHDARAGYNSENVLGLPPGDTRRSFHDDQHKPEMIVALSQFDGLAGFRQPRAILRLLAGLPGRLVATMRSSLEEDSTAEGMRRAFSCLLDARGSLDVGADIETTLEGIRGRVATSPSTRADATVAMLAKQHPGDPGALASLMLNRFTLEPGEALFIPSGEIHAYLSGTGVEIMASSDNVLRAGLTTKLVDTGALLACASFTARPPVAPTCTASGEHHEVRHYRAPVAEFALVVAESSVDDDIALPSEGPRIVLCLDGAVALSTGGEDFTLEQGQSVFVPHVSGRTTVRGDGQIVCAYVP</sequence>
<protein>
    <recommendedName>
        <fullName evidence="4">mannose-6-phosphate isomerase</fullName>
        <ecNumber evidence="4">5.3.1.8</ecNumber>
    </recommendedName>
    <alternativeName>
        <fullName evidence="8">Phosphohexomutase</fullName>
    </alternativeName>
    <alternativeName>
        <fullName evidence="9">Phosphomannose isomerase</fullName>
    </alternativeName>
</protein>
<dbReference type="PANTHER" id="PTHR10309">
    <property type="entry name" value="MANNOSE-6-PHOSPHATE ISOMERASE"/>
    <property type="match status" value="1"/>
</dbReference>
<feature type="domain" description="Phosphomannose isomerase type I catalytic" evidence="10">
    <location>
        <begin position="7"/>
        <end position="152"/>
    </location>
</feature>
<keyword evidence="13" id="KW-1185">Reference proteome</keyword>
<name>A0ABR8V338_9CELL</name>
<dbReference type="Pfam" id="PF20511">
    <property type="entry name" value="PMI_typeI_cat"/>
    <property type="match status" value="1"/>
</dbReference>
<dbReference type="NCBIfam" id="TIGR00218">
    <property type="entry name" value="manA"/>
    <property type="match status" value="1"/>
</dbReference>
<evidence type="ECO:0000256" key="4">
    <source>
        <dbReference type="ARBA" id="ARBA00011956"/>
    </source>
</evidence>
<dbReference type="InterPro" id="IPR046457">
    <property type="entry name" value="PMI_typeI_cat"/>
</dbReference>
<keyword evidence="5" id="KW-0479">Metal-binding</keyword>
<dbReference type="PIRSF" id="PIRSF001480">
    <property type="entry name" value="Mannose-6-phosphate_isomerase"/>
    <property type="match status" value="1"/>
</dbReference>
<dbReference type="EMBL" id="JACSQE010000008">
    <property type="protein sequence ID" value="MBD7999188.1"/>
    <property type="molecule type" value="Genomic_DNA"/>
</dbReference>
<dbReference type="Gene3D" id="1.10.441.10">
    <property type="entry name" value="Phosphomannose Isomerase, domain 2"/>
    <property type="match status" value="1"/>
</dbReference>
<evidence type="ECO:0000256" key="9">
    <source>
        <dbReference type="ARBA" id="ARBA00030762"/>
    </source>
</evidence>
<evidence type="ECO:0000256" key="2">
    <source>
        <dbReference type="ARBA" id="ARBA00001947"/>
    </source>
</evidence>
<evidence type="ECO:0000256" key="3">
    <source>
        <dbReference type="ARBA" id="ARBA00010772"/>
    </source>
</evidence>
<dbReference type="Pfam" id="PF21621">
    <property type="entry name" value="MPI_cupin_dom"/>
    <property type="match status" value="1"/>
</dbReference>
<dbReference type="SUPFAM" id="SSF51182">
    <property type="entry name" value="RmlC-like cupins"/>
    <property type="match status" value="1"/>
</dbReference>
<feature type="domain" description="Mannose-6-phosphate isomerase cupin" evidence="11">
    <location>
        <begin position="354"/>
        <end position="400"/>
    </location>
</feature>
<keyword evidence="6" id="KW-0862">Zinc</keyword>
<organism evidence="12 13">
    <name type="scientific">Oerskovia gallyi</name>
    <dbReference type="NCBI Taxonomy" id="2762226"/>
    <lineage>
        <taxon>Bacteria</taxon>
        <taxon>Bacillati</taxon>
        <taxon>Actinomycetota</taxon>
        <taxon>Actinomycetes</taxon>
        <taxon>Micrococcales</taxon>
        <taxon>Cellulomonadaceae</taxon>
        <taxon>Oerskovia</taxon>
    </lineage>
</organism>
<dbReference type="CDD" id="cd07011">
    <property type="entry name" value="cupin_PMI_type_I_N"/>
    <property type="match status" value="1"/>
</dbReference>
<evidence type="ECO:0000256" key="7">
    <source>
        <dbReference type="ARBA" id="ARBA00023235"/>
    </source>
</evidence>
<evidence type="ECO:0000259" key="11">
    <source>
        <dbReference type="Pfam" id="PF21621"/>
    </source>
</evidence>
<gene>
    <name evidence="12" type="primary">manA</name>
    <name evidence="12" type="ORF">H9640_11560</name>
</gene>